<reference evidence="2 3" key="1">
    <citation type="submission" date="2018-04" db="EMBL/GenBank/DDBJ databases">
        <title>Paenibacillus taichungensis Genome sequencing and assembly.</title>
        <authorList>
            <person name="Xu J."/>
            <person name="Rensing C."/>
            <person name="Mazhar H.S."/>
        </authorList>
    </citation>
    <scope>NUCLEOTIDE SEQUENCE [LARGE SCALE GENOMIC DNA]</scope>
    <source>
        <strain evidence="2 3">NC1</strain>
    </source>
</reference>
<evidence type="ECO:0000256" key="1">
    <source>
        <dbReference type="SAM" id="SignalP"/>
    </source>
</evidence>
<dbReference type="AlphaFoldDB" id="A0A329QB37"/>
<dbReference type="EMBL" id="QEVW01000039">
    <property type="protein sequence ID" value="RAW09544.1"/>
    <property type="molecule type" value="Genomic_DNA"/>
</dbReference>
<comment type="caution">
    <text evidence="2">The sequence shown here is derived from an EMBL/GenBank/DDBJ whole genome shotgun (WGS) entry which is preliminary data.</text>
</comment>
<protein>
    <recommendedName>
        <fullName evidence="4">Inhibitor I9 domain-containing protein</fullName>
    </recommendedName>
</protein>
<feature type="signal peptide" evidence="1">
    <location>
        <begin position="1"/>
        <end position="32"/>
    </location>
</feature>
<gene>
    <name evidence="2" type="ORF">DC345_31125</name>
</gene>
<keyword evidence="1" id="KW-0732">Signal</keyword>
<dbReference type="Gene3D" id="3.30.70.80">
    <property type="entry name" value="Peptidase S8 propeptide/proteinase inhibitor I9"/>
    <property type="match status" value="1"/>
</dbReference>
<dbReference type="RefSeq" id="WP_113056449.1">
    <property type="nucleotide sequence ID" value="NZ_CP175536.1"/>
</dbReference>
<feature type="chain" id="PRO_5016420342" description="Inhibitor I9 domain-containing protein" evidence="1">
    <location>
        <begin position="33"/>
        <end position="345"/>
    </location>
</feature>
<dbReference type="SUPFAM" id="SSF54897">
    <property type="entry name" value="Protease propeptides/inhibitors"/>
    <property type="match status" value="1"/>
</dbReference>
<organism evidence="2 3">
    <name type="scientific">Paenibacillus taichungensis</name>
    <dbReference type="NCBI Taxonomy" id="484184"/>
    <lineage>
        <taxon>Bacteria</taxon>
        <taxon>Bacillati</taxon>
        <taxon>Bacillota</taxon>
        <taxon>Bacilli</taxon>
        <taxon>Bacillales</taxon>
        <taxon>Paenibacillaceae</taxon>
        <taxon>Paenibacillus</taxon>
    </lineage>
</organism>
<accession>A0A329QB37</accession>
<dbReference type="InterPro" id="IPR037045">
    <property type="entry name" value="S8pro/Inhibitor_I9_sf"/>
</dbReference>
<sequence>MNTRNKKIALTLAATILAGGASSFTNFNSSDAADLNSSKEIHILPMKVSEQLNNKLKNVKLRSQIPSIVIFNKHLSDKEYKDLEKKIGKFHIKNRYSNVLEGFSANLTKRQIELLNNISFVSLIDLDSMISLDKEITLTSDFVKNSDQWSAGFADYPQKDRSIYKLNYSFKSLPKEININQKGLYLSGVNRSDDLFMFVKKKIDKTSKLKPNQTYLVTFDFDIATNAAKNSMGAGGSPGESVYVKAGVTNQEPKSILNKDHFYQMNIDKGQQSQEGKDAIVLGNLSKSTSADQTYELKTFNNKNRPFLVKTDAKGELWIILGTDSAFESETSIYITRTKITLKEI</sequence>
<dbReference type="Proteomes" id="UP000250642">
    <property type="component" value="Unassembled WGS sequence"/>
</dbReference>
<evidence type="ECO:0000313" key="3">
    <source>
        <dbReference type="Proteomes" id="UP000250642"/>
    </source>
</evidence>
<name>A0A329QB37_9BACL</name>
<evidence type="ECO:0000313" key="2">
    <source>
        <dbReference type="EMBL" id="RAW09544.1"/>
    </source>
</evidence>
<evidence type="ECO:0008006" key="4">
    <source>
        <dbReference type="Google" id="ProtNLM"/>
    </source>
</evidence>
<proteinExistence type="predicted"/>